<name>A0A821NDD7_9BILA</name>
<organism evidence="1 2">
    <name type="scientific">Rotaria magnacalcarata</name>
    <dbReference type="NCBI Taxonomy" id="392030"/>
    <lineage>
        <taxon>Eukaryota</taxon>
        <taxon>Metazoa</taxon>
        <taxon>Spiralia</taxon>
        <taxon>Gnathifera</taxon>
        <taxon>Rotifera</taxon>
        <taxon>Eurotatoria</taxon>
        <taxon>Bdelloidea</taxon>
        <taxon>Philodinida</taxon>
        <taxon>Philodinidae</taxon>
        <taxon>Rotaria</taxon>
    </lineage>
</organism>
<dbReference type="AlphaFoldDB" id="A0A821NDD7"/>
<dbReference type="Proteomes" id="UP000663866">
    <property type="component" value="Unassembled WGS sequence"/>
</dbReference>
<dbReference type="EMBL" id="CAJOBG010122475">
    <property type="protein sequence ID" value="CAF4784154.1"/>
    <property type="molecule type" value="Genomic_DNA"/>
</dbReference>
<protein>
    <submittedName>
        <fullName evidence="1">Uncharacterized protein</fullName>
    </submittedName>
</protein>
<accession>A0A821NDD7</accession>
<evidence type="ECO:0000313" key="2">
    <source>
        <dbReference type="Proteomes" id="UP000663866"/>
    </source>
</evidence>
<feature type="non-terminal residue" evidence="1">
    <location>
        <position position="39"/>
    </location>
</feature>
<evidence type="ECO:0000313" key="1">
    <source>
        <dbReference type="EMBL" id="CAF4784154.1"/>
    </source>
</evidence>
<keyword evidence="2" id="KW-1185">Reference proteome</keyword>
<proteinExistence type="predicted"/>
<sequence>MVPAAIHKLRSDGARTMRVPCKTPATPAITAKLACDTAA</sequence>
<comment type="caution">
    <text evidence="1">The sequence shown here is derived from an EMBL/GenBank/DDBJ whole genome shotgun (WGS) entry which is preliminary data.</text>
</comment>
<gene>
    <name evidence="1" type="ORF">OVN521_LOCUS51290</name>
</gene>
<reference evidence="1" key="1">
    <citation type="submission" date="2021-02" db="EMBL/GenBank/DDBJ databases">
        <authorList>
            <person name="Nowell W R."/>
        </authorList>
    </citation>
    <scope>NUCLEOTIDE SEQUENCE</scope>
</reference>